<keyword evidence="1" id="KW-0472">Membrane</keyword>
<evidence type="ECO:0000313" key="2">
    <source>
        <dbReference type="EMBL" id="AWI52422.1"/>
    </source>
</evidence>
<sequence length="237" mass="24950">MGRQAGYCQLGGGGVPAAVSTMSLMGPIRRQRTVGELFMRIASIMLAVSALFASVSAHATGGHKPPVHDCKPDCLTTLTFSNLLDKKTTYVYKDTDAGGDATVTADSGKLVVVGGELGVATGGLLGVLDPRLGKGESITVSFAKTVSLLYWDMDDLPLGSNKFSLSVDGATPLLYSLDSHTTAPLLTGKSFKFGYAGDAYFIDSLKFVCEVPEPETYALMVAGLLTAGVMRRRQQRG</sequence>
<keyword evidence="1" id="KW-0812">Transmembrane</keyword>
<dbReference type="Proteomes" id="UP000244892">
    <property type="component" value="Chromosome"/>
</dbReference>
<keyword evidence="3" id="KW-1185">Reference proteome</keyword>
<feature type="transmembrane region" description="Helical" evidence="1">
    <location>
        <begin position="37"/>
        <end position="57"/>
    </location>
</feature>
<keyword evidence="1" id="KW-1133">Transmembrane helix</keyword>
<evidence type="ECO:0000313" key="3">
    <source>
        <dbReference type="Proteomes" id="UP000244892"/>
    </source>
</evidence>
<dbReference type="AlphaFoldDB" id="A0A2U8FN05"/>
<dbReference type="KEGG" id="aon:DEH84_02500"/>
<protein>
    <submittedName>
        <fullName evidence="2">Uncharacterized protein</fullName>
    </submittedName>
</protein>
<evidence type="ECO:0000256" key="1">
    <source>
        <dbReference type="SAM" id="Phobius"/>
    </source>
</evidence>
<name>A0A2U8FN05_9BURK</name>
<dbReference type="InterPro" id="IPR013424">
    <property type="entry name" value="Ice-binding_C"/>
</dbReference>
<gene>
    <name evidence="2" type="ORF">DEH84_02500</name>
</gene>
<accession>A0A2U8FN05</accession>
<dbReference type="NCBIfam" id="TIGR02595">
    <property type="entry name" value="PEP_CTERM"/>
    <property type="match status" value="1"/>
</dbReference>
<organism evidence="2 3">
    <name type="scientific">Aquabacterium olei</name>
    <dbReference type="NCBI Taxonomy" id="1296669"/>
    <lineage>
        <taxon>Bacteria</taxon>
        <taxon>Pseudomonadati</taxon>
        <taxon>Pseudomonadota</taxon>
        <taxon>Betaproteobacteria</taxon>
        <taxon>Burkholderiales</taxon>
        <taxon>Aquabacterium</taxon>
    </lineage>
</organism>
<proteinExistence type="predicted"/>
<dbReference type="EMBL" id="CP029210">
    <property type="protein sequence ID" value="AWI52422.1"/>
    <property type="molecule type" value="Genomic_DNA"/>
</dbReference>
<reference evidence="2 3" key="1">
    <citation type="submission" date="2018-05" db="EMBL/GenBank/DDBJ databases">
        <title>complete genome sequence of Aquabacterium olei NBRC 110486.</title>
        <authorList>
            <person name="Tang B."/>
            <person name="Chang J."/>
            <person name="Zhang L."/>
            <person name="Yang H."/>
        </authorList>
    </citation>
    <scope>NUCLEOTIDE SEQUENCE [LARGE SCALE GENOMIC DNA]</scope>
    <source>
        <strain evidence="2 3">NBRC 110486</strain>
    </source>
</reference>